<accession>A0ABN9U7M7</accession>
<evidence type="ECO:0000256" key="1">
    <source>
        <dbReference type="SAM" id="MobiDB-lite"/>
    </source>
</evidence>
<dbReference type="Proteomes" id="UP001189429">
    <property type="component" value="Unassembled WGS sequence"/>
</dbReference>
<evidence type="ECO:0000313" key="2">
    <source>
        <dbReference type="EMBL" id="CAK0855155.1"/>
    </source>
</evidence>
<feature type="compositionally biased region" description="Basic and acidic residues" evidence="1">
    <location>
        <begin position="760"/>
        <end position="780"/>
    </location>
</feature>
<proteinExistence type="predicted"/>
<feature type="compositionally biased region" description="Low complexity" evidence="1">
    <location>
        <begin position="113"/>
        <end position="124"/>
    </location>
</feature>
<comment type="caution">
    <text evidence="2">The sequence shown here is derived from an EMBL/GenBank/DDBJ whole genome shotgun (WGS) entry which is preliminary data.</text>
</comment>
<evidence type="ECO:0008006" key="4">
    <source>
        <dbReference type="Google" id="ProtNLM"/>
    </source>
</evidence>
<dbReference type="PANTHER" id="PTHR48125:SF10">
    <property type="entry name" value="OS12G0136300 PROTEIN"/>
    <property type="match status" value="1"/>
</dbReference>
<feature type="region of interest" description="Disordered" evidence="1">
    <location>
        <begin position="104"/>
        <end position="124"/>
    </location>
</feature>
<feature type="region of interest" description="Disordered" evidence="1">
    <location>
        <begin position="1051"/>
        <end position="1103"/>
    </location>
</feature>
<dbReference type="EMBL" id="CAUYUJ010015526">
    <property type="protein sequence ID" value="CAK0855155.1"/>
    <property type="molecule type" value="Genomic_DNA"/>
</dbReference>
<feature type="region of interest" description="Disordered" evidence="1">
    <location>
        <begin position="369"/>
        <end position="465"/>
    </location>
</feature>
<sequence length="1206" mass="126068">MVGYDAPHAEWRQRELRAMDIRQCIFGCECEADDAPHLLSCLRPLDDLAMARSGGRGFLEGDPLLRWGILDPGNIRRSKDRVPIHELEDAAKGARKLKTACGANARGESTPHGSDSGHGAAAGPAASEISGITAFFEAWPALPFPPDSASNADGHAERDVFDAAADNASVDYHKYLNPTEADIQMMDGNHDEAHTVELAALEDEIVRFENCTMTDDEFDYRFGDLGPAFGVDDDDAPDVDICHLSDYLANFAKAASIAADGAQDSDCEVDSIAALAGLGGPGVLDDYFVTTSQLGTETVQCDTQGRTDLDQSCNAVLAALPTALVAPIVRAPTALSDAEINETMVAFPAFVAQVQGGTVGVQQPAAVQLDDSKGGSRADRNGPLAPSHGALRGGSLSAPRIAREEEAAARAPQSARERLPAAAPPASPRPPLSGRASSRNRMRATQGDAGERCVVPPAAPGTPAPAKVDAWKETIEVQRLNQQLLEAIFESALTEEASLTIADTYPELLWLANCLKRCPLPPCWSSADGGAAGMRYFEIETTGQEDGERKEGTHPLLGAFSELGRLMMEWRRKPSLAGTVAEKMESKKEEFLEEAGRSRFAWEGPFTDPATSAQFWHCRATARSTWGDPAMVWRFLAKVAEGFVSALPARAASGGEAQAAPAAPAAGSAGAPGAEGPAAEFQAARAAASRAAGAAAAAANAMAALGPRGPAESEPAGAAGLRAASPAPSPPAAARGEGPCPPSARRAGSSARPTPRRIQILHEIEDAARGEMGERVRPGDELSTEAPAELQVRREFRRRREESRERLEPLGPATPRAALEAEEPPAEAQGLPVAAMDRLQRAKPPSTPREEKLAPIFAEPSAQAKPPSTPREKLAPIFAEPSAQAKPPSTPREQLAPISAAPGAQAKPPSTPREEEPAPSVAEHGAQASTAAEQPAPSSDAQAPQPSARPPSSGRCRPPSAHAARGDPPKAARRALPRPGVDTGPELDGAAAGPRPGSRPGSARRRPSTPGRQGSRPSSASSRPGTAGGPGSTWMAGQMCLGAVQAAIDDACQSEGEDASRVEDDESLSWEGQDSFDAGRASSPAGAGVRFREGHSVCSEPCSPSLMSVLGRSALFSPRRGTKNSPAPDSPSLIICEGAPPLWTDHKALPPRSPRTPREEKPVLLGVPQPLSARGRERCVESAPLSARYKKRPAGCVGSSSKFGGA</sequence>
<evidence type="ECO:0000313" key="3">
    <source>
        <dbReference type="Proteomes" id="UP001189429"/>
    </source>
</evidence>
<reference evidence="2" key="1">
    <citation type="submission" date="2023-10" db="EMBL/GenBank/DDBJ databases">
        <authorList>
            <person name="Chen Y."/>
            <person name="Shah S."/>
            <person name="Dougan E. K."/>
            <person name="Thang M."/>
            <person name="Chan C."/>
        </authorList>
    </citation>
    <scope>NUCLEOTIDE SEQUENCE [LARGE SCALE GENOMIC DNA]</scope>
</reference>
<organism evidence="2 3">
    <name type="scientific">Prorocentrum cordatum</name>
    <dbReference type="NCBI Taxonomy" id="2364126"/>
    <lineage>
        <taxon>Eukaryota</taxon>
        <taxon>Sar</taxon>
        <taxon>Alveolata</taxon>
        <taxon>Dinophyceae</taxon>
        <taxon>Prorocentrales</taxon>
        <taxon>Prorocentraceae</taxon>
        <taxon>Prorocentrum</taxon>
    </lineage>
</organism>
<dbReference type="PANTHER" id="PTHR48125">
    <property type="entry name" value="LP07818P1"/>
    <property type="match status" value="1"/>
</dbReference>
<feature type="compositionally biased region" description="Basic and acidic residues" evidence="1">
    <location>
        <begin position="791"/>
        <end position="808"/>
    </location>
</feature>
<feature type="region of interest" description="Disordered" evidence="1">
    <location>
        <begin position="706"/>
        <end position="1035"/>
    </location>
</feature>
<name>A0ABN9U7M7_9DINO</name>
<feature type="compositionally biased region" description="Low complexity" evidence="1">
    <location>
        <begin position="706"/>
        <end position="738"/>
    </location>
</feature>
<feature type="compositionally biased region" description="Pro residues" evidence="1">
    <location>
        <begin position="422"/>
        <end position="431"/>
    </location>
</feature>
<feature type="compositionally biased region" description="Basic and acidic residues" evidence="1">
    <location>
        <begin position="370"/>
        <end position="380"/>
    </location>
</feature>
<feature type="compositionally biased region" description="Low complexity" evidence="1">
    <location>
        <begin position="989"/>
        <end position="1001"/>
    </location>
</feature>
<feature type="compositionally biased region" description="Low complexity" evidence="1">
    <location>
        <begin position="1008"/>
        <end position="1025"/>
    </location>
</feature>
<gene>
    <name evidence="2" type="ORF">PCOR1329_LOCUS45978</name>
</gene>
<feature type="region of interest" description="Disordered" evidence="1">
    <location>
        <begin position="1116"/>
        <end position="1170"/>
    </location>
</feature>
<protein>
    <recommendedName>
        <fullName evidence="4">WW domain-containing protein</fullName>
    </recommendedName>
</protein>
<keyword evidence="3" id="KW-1185">Reference proteome</keyword>
<feature type="compositionally biased region" description="Low complexity" evidence="1">
    <location>
        <begin position="931"/>
        <end position="960"/>
    </location>
</feature>